<dbReference type="PANTHER" id="PTHR33279">
    <property type="entry name" value="SULFUR CARRIER PROTEIN YEDF-RELATED"/>
    <property type="match status" value="1"/>
</dbReference>
<reference evidence="3" key="1">
    <citation type="journal article" date="2014" name="Int. J. Syst. Evol. Microbiol.">
        <title>Complete genome sequence of Corynebacterium casei LMG S-19264T (=DSM 44701T), isolated from a smear-ripened cheese.</title>
        <authorList>
            <consortium name="US DOE Joint Genome Institute (JGI-PGF)"/>
            <person name="Walter F."/>
            <person name="Albersmeier A."/>
            <person name="Kalinowski J."/>
            <person name="Ruckert C."/>
        </authorList>
    </citation>
    <scope>NUCLEOTIDE SEQUENCE</scope>
    <source>
        <strain evidence="3">JCM 14265</strain>
    </source>
</reference>
<gene>
    <name evidence="3" type="ORF">GCM10008994_03630</name>
</gene>
<evidence type="ECO:0000313" key="4">
    <source>
        <dbReference type="Proteomes" id="UP001501425"/>
    </source>
</evidence>
<dbReference type="EMBL" id="BAAADQ010000001">
    <property type="protein sequence ID" value="GAA0532179.1"/>
    <property type="molecule type" value="Genomic_DNA"/>
</dbReference>
<comment type="similarity">
    <text evidence="1">Belongs to the sulfur carrier protein TusA family.</text>
</comment>
<feature type="domain" description="UPF0033" evidence="2">
    <location>
        <begin position="40"/>
        <end position="64"/>
    </location>
</feature>
<dbReference type="PANTHER" id="PTHR33279:SF6">
    <property type="entry name" value="SULFUR CARRIER PROTEIN YEDF-RELATED"/>
    <property type="match status" value="1"/>
</dbReference>
<dbReference type="Pfam" id="PF01206">
    <property type="entry name" value="TusA"/>
    <property type="match status" value="1"/>
</dbReference>
<dbReference type="PROSITE" id="PS01148">
    <property type="entry name" value="UPF0033"/>
    <property type="match status" value="1"/>
</dbReference>
<sequence length="109" mass="12005">MTGRIVSILNKWVFYTILLRRAAYFHAYMTQLDIEPTDTVDSRGAACPGPLMDLIGQVRSADAGDVVLLLSDSDRSLTDVPEWVDETDNELIAVDETGDEYGFYVGVSG</sequence>
<organism evidence="3 4">
    <name type="scientific">Halorubrum ejinorense</name>
    <dbReference type="NCBI Taxonomy" id="425309"/>
    <lineage>
        <taxon>Archaea</taxon>
        <taxon>Methanobacteriati</taxon>
        <taxon>Methanobacteriota</taxon>
        <taxon>Stenosarchaea group</taxon>
        <taxon>Halobacteria</taxon>
        <taxon>Halobacteriales</taxon>
        <taxon>Haloferacaceae</taxon>
        <taxon>Halorubrum</taxon>
    </lineage>
</organism>
<evidence type="ECO:0000259" key="2">
    <source>
        <dbReference type="PROSITE" id="PS01148"/>
    </source>
</evidence>
<protein>
    <recommendedName>
        <fullName evidence="2">UPF0033 domain-containing protein</fullName>
    </recommendedName>
</protein>
<dbReference type="InterPro" id="IPR001455">
    <property type="entry name" value="TusA-like"/>
</dbReference>
<name>A0AAV3SMW6_9EURY</name>
<dbReference type="Proteomes" id="UP001501425">
    <property type="component" value="Unassembled WGS sequence"/>
</dbReference>
<evidence type="ECO:0000313" key="3">
    <source>
        <dbReference type="EMBL" id="GAA0532179.1"/>
    </source>
</evidence>
<dbReference type="CDD" id="cd00291">
    <property type="entry name" value="SirA_YedF_YeeD"/>
    <property type="match status" value="1"/>
</dbReference>
<dbReference type="AlphaFoldDB" id="A0AAV3SMW6"/>
<dbReference type="InterPro" id="IPR036868">
    <property type="entry name" value="TusA-like_sf"/>
</dbReference>
<dbReference type="SUPFAM" id="SSF64307">
    <property type="entry name" value="SirA-like"/>
    <property type="match status" value="1"/>
</dbReference>
<accession>A0AAV3SMW6</accession>
<reference evidence="3" key="2">
    <citation type="submission" date="2023-12" db="EMBL/GenBank/DDBJ databases">
        <authorList>
            <person name="Sun Q."/>
            <person name="Inoue M."/>
        </authorList>
    </citation>
    <scope>NUCLEOTIDE SEQUENCE</scope>
    <source>
        <strain evidence="3">JCM 14265</strain>
    </source>
</reference>
<evidence type="ECO:0000256" key="1">
    <source>
        <dbReference type="ARBA" id="ARBA00008984"/>
    </source>
</evidence>
<comment type="caution">
    <text evidence="3">The sequence shown here is derived from an EMBL/GenBank/DDBJ whole genome shotgun (WGS) entry which is preliminary data.</text>
</comment>
<dbReference type="Gene3D" id="3.30.110.40">
    <property type="entry name" value="TusA-like domain"/>
    <property type="match status" value="1"/>
</dbReference>
<proteinExistence type="inferred from homology"/>